<evidence type="ECO:0000259" key="11">
    <source>
        <dbReference type="PROSITE" id="PS50188"/>
    </source>
</evidence>
<keyword evidence="5 10" id="KW-0347">Helicase</keyword>
<dbReference type="InterPro" id="IPR003877">
    <property type="entry name" value="SPRY_dom"/>
</dbReference>
<dbReference type="Pfam" id="PF00270">
    <property type="entry name" value="DEAD"/>
    <property type="match status" value="2"/>
</dbReference>
<dbReference type="InterPro" id="IPR043136">
    <property type="entry name" value="B30.2/SPRY_sf"/>
</dbReference>
<dbReference type="SUPFAM" id="SSF52540">
    <property type="entry name" value="P-loop containing nucleoside triphosphate hydrolases"/>
    <property type="match status" value="2"/>
</dbReference>
<evidence type="ECO:0000259" key="13">
    <source>
        <dbReference type="PROSITE" id="PS51194"/>
    </source>
</evidence>
<sequence>MSAFEELGVMPELIKGIEEMDWLLPTPVQAEAVPLILGGGDVMVAAETGSGKTGAFAVPILQVVHETVTARQQEGSNSDGPSSGPVDCRLSMDDRDVVFNVSENGLSCSAMTKGWAGGRATAGATSGRVYFEATLHNDGLCRAGWASRAAAFEIGRDKRSFGFGSTGKKSHGGAFSDYGRAFGKGDTVGCLLDMTSSQISYTVNGAPMGVAFELPAQMCGQPLYPAVALKGAQASVCFGEADLCYGPPNGFLGIADAPNSHLTSAAMEEQASTAGGVRTPSAIILEPSRDLAQQTHDAVTSLKRHLTSPALQSVLLVGGTQPKEAIRQLAGGADIVTGTPGRIMDFVESGKLVLGSVKFFVLDEADRLLDTGNQETIMKLYSRFPKAGSGVARLQVLMFSATLHSDEVKDIASRICQGATLVDLKGREAVPDTVDHVLVEVDPKADRSWLQTSPEVLTDNIHAFDRTGPAVDTPENWSEALKRLKPRVLQRLIDAYKMEQCLVFCRTNFDCDNLEKFLNGLGGGGGRWAGRRESGKENPYSCCVLAGARSTDQRREALQAFKQGEVRFLICTDVAARGLDISGLPYVINLTLPDRAEDYIHRVGRVGRAEKLGLAISLVSTVKEKVWYCSKKGYRPWERPTKKDVKGQDQGGHTIWYDEPQLLEEVEARLRQKVAAVNPDLSLPQEIANRVSAAPGSAAAYGQHKQGDTASKEVLEHMEALKPAVAELARLETLAQNFYLKRYAKRKIMSV</sequence>
<dbReference type="PANTHER" id="PTHR47959">
    <property type="entry name" value="ATP-DEPENDENT RNA HELICASE RHLE-RELATED"/>
    <property type="match status" value="1"/>
</dbReference>
<dbReference type="EMBL" id="JALJOT010000006">
    <property type="protein sequence ID" value="KAK9909506.1"/>
    <property type="molecule type" value="Genomic_DNA"/>
</dbReference>
<dbReference type="PROSITE" id="PS51192">
    <property type="entry name" value="HELICASE_ATP_BIND_1"/>
    <property type="match status" value="1"/>
</dbReference>
<evidence type="ECO:0000256" key="2">
    <source>
        <dbReference type="ARBA" id="ARBA00022722"/>
    </source>
</evidence>
<dbReference type="SUPFAM" id="SSF49899">
    <property type="entry name" value="Concanavalin A-like lectins/glucanases"/>
    <property type="match status" value="1"/>
</dbReference>
<gene>
    <name evidence="15" type="ORF">WJX75_003283</name>
</gene>
<dbReference type="Pfam" id="PF00271">
    <property type="entry name" value="Helicase_C"/>
    <property type="match status" value="1"/>
</dbReference>
<dbReference type="Gene3D" id="2.60.120.920">
    <property type="match status" value="1"/>
</dbReference>
<comment type="caution">
    <text evidence="15">The sequence shown here is derived from an EMBL/GenBank/DDBJ whole genome shotgun (WGS) entry which is preliminary data.</text>
</comment>
<reference evidence="15 16" key="1">
    <citation type="journal article" date="2024" name="Nat. Commun.">
        <title>Phylogenomics reveals the evolutionary origins of lichenization in chlorophyte algae.</title>
        <authorList>
            <person name="Puginier C."/>
            <person name="Libourel C."/>
            <person name="Otte J."/>
            <person name="Skaloud P."/>
            <person name="Haon M."/>
            <person name="Grisel S."/>
            <person name="Petersen M."/>
            <person name="Berrin J.G."/>
            <person name="Delaux P.M."/>
            <person name="Dal Grande F."/>
            <person name="Keller J."/>
        </authorList>
    </citation>
    <scope>NUCLEOTIDE SEQUENCE [LARGE SCALE GENOMIC DNA]</scope>
    <source>
        <strain evidence="15 16">SAG 216-7</strain>
    </source>
</reference>
<dbReference type="SMART" id="SM00449">
    <property type="entry name" value="SPRY"/>
    <property type="match status" value="1"/>
</dbReference>
<dbReference type="InterPro" id="IPR014014">
    <property type="entry name" value="RNA_helicase_DEAD_Q_motif"/>
</dbReference>
<evidence type="ECO:0000256" key="8">
    <source>
        <dbReference type="ARBA" id="ARBA00032348"/>
    </source>
</evidence>
<keyword evidence="16" id="KW-1185">Reference proteome</keyword>
<dbReference type="SMART" id="SM00487">
    <property type="entry name" value="DEXDc"/>
    <property type="match status" value="1"/>
</dbReference>
<dbReference type="PROSITE" id="PS51195">
    <property type="entry name" value="Q_MOTIF"/>
    <property type="match status" value="1"/>
</dbReference>
<dbReference type="PROSITE" id="PS50188">
    <property type="entry name" value="B302_SPRY"/>
    <property type="match status" value="1"/>
</dbReference>
<dbReference type="PANTHER" id="PTHR47959:SF13">
    <property type="entry name" value="ATP-DEPENDENT RNA HELICASE RHLE"/>
    <property type="match status" value="1"/>
</dbReference>
<evidence type="ECO:0000259" key="12">
    <source>
        <dbReference type="PROSITE" id="PS51192"/>
    </source>
</evidence>
<dbReference type="CDD" id="cd12873">
    <property type="entry name" value="SPRY_DDX1"/>
    <property type="match status" value="1"/>
</dbReference>
<evidence type="ECO:0000313" key="16">
    <source>
        <dbReference type="Proteomes" id="UP001491310"/>
    </source>
</evidence>
<dbReference type="InterPro" id="IPR000629">
    <property type="entry name" value="RNA-helicase_DEAD-box_CS"/>
</dbReference>
<proteinExistence type="inferred from homology"/>
<dbReference type="PROSITE" id="PS00039">
    <property type="entry name" value="DEAD_ATP_HELICASE"/>
    <property type="match status" value="1"/>
</dbReference>
<dbReference type="InterPro" id="IPR014001">
    <property type="entry name" value="Helicase_ATP-bd"/>
</dbReference>
<comment type="similarity">
    <text evidence="1">Belongs to the DEAD box helicase family. DDX1 subfamily.</text>
</comment>
<protein>
    <recommendedName>
        <fullName evidence="8">DEAD box protein 1</fullName>
    </recommendedName>
</protein>
<keyword evidence="6" id="KW-0269">Exonuclease</keyword>
<name>A0ABR2YRD6_9CHLO</name>
<dbReference type="InterPro" id="IPR001870">
    <property type="entry name" value="B30.2/SPRY"/>
</dbReference>
<keyword evidence="2" id="KW-0540">Nuclease</keyword>
<dbReference type="Gene3D" id="3.40.50.300">
    <property type="entry name" value="P-loop containing nucleotide triphosphate hydrolases"/>
    <property type="match status" value="3"/>
</dbReference>
<organism evidence="15 16">
    <name type="scientific">Coccomyxa subellipsoidea</name>
    <dbReference type="NCBI Taxonomy" id="248742"/>
    <lineage>
        <taxon>Eukaryota</taxon>
        <taxon>Viridiplantae</taxon>
        <taxon>Chlorophyta</taxon>
        <taxon>core chlorophytes</taxon>
        <taxon>Trebouxiophyceae</taxon>
        <taxon>Trebouxiophyceae incertae sedis</taxon>
        <taxon>Coccomyxaceae</taxon>
        <taxon>Coccomyxa</taxon>
    </lineage>
</organism>
<feature type="domain" description="B30.2/SPRY" evidence="11">
    <location>
        <begin position="57"/>
        <end position="243"/>
    </location>
</feature>
<dbReference type="InterPro" id="IPR001650">
    <property type="entry name" value="Helicase_C-like"/>
</dbReference>
<dbReference type="InterPro" id="IPR050079">
    <property type="entry name" value="DEAD_box_RNA_helicase"/>
</dbReference>
<evidence type="ECO:0000256" key="7">
    <source>
        <dbReference type="ARBA" id="ARBA00022840"/>
    </source>
</evidence>
<evidence type="ECO:0000256" key="6">
    <source>
        <dbReference type="ARBA" id="ARBA00022839"/>
    </source>
</evidence>
<dbReference type="InterPro" id="IPR013320">
    <property type="entry name" value="ConA-like_dom_sf"/>
</dbReference>
<feature type="domain" description="DEAD-box RNA helicase Q" evidence="14">
    <location>
        <begin position="2"/>
        <end position="30"/>
    </location>
</feature>
<evidence type="ECO:0000256" key="10">
    <source>
        <dbReference type="RuleBase" id="RU000492"/>
    </source>
</evidence>
<evidence type="ECO:0000256" key="1">
    <source>
        <dbReference type="ARBA" id="ARBA00008765"/>
    </source>
</evidence>
<feature type="short sequence motif" description="Q motif" evidence="9">
    <location>
        <begin position="2"/>
        <end position="30"/>
    </location>
</feature>
<keyword evidence="3 10" id="KW-0547">Nucleotide-binding</keyword>
<feature type="domain" description="Helicase ATP-binding" evidence="12">
    <location>
        <begin position="278"/>
        <end position="421"/>
    </location>
</feature>
<dbReference type="PROSITE" id="PS51194">
    <property type="entry name" value="HELICASE_CTER"/>
    <property type="match status" value="1"/>
</dbReference>
<dbReference type="SMART" id="SM00490">
    <property type="entry name" value="HELICc"/>
    <property type="match status" value="1"/>
</dbReference>
<evidence type="ECO:0000313" key="15">
    <source>
        <dbReference type="EMBL" id="KAK9909506.1"/>
    </source>
</evidence>
<evidence type="ECO:0000259" key="14">
    <source>
        <dbReference type="PROSITE" id="PS51195"/>
    </source>
</evidence>
<accession>A0ABR2YRD6</accession>
<evidence type="ECO:0000256" key="5">
    <source>
        <dbReference type="ARBA" id="ARBA00022806"/>
    </source>
</evidence>
<keyword evidence="4 10" id="KW-0378">Hydrolase</keyword>
<dbReference type="Pfam" id="PF00622">
    <property type="entry name" value="SPRY"/>
    <property type="match status" value="1"/>
</dbReference>
<dbReference type="InterPro" id="IPR011545">
    <property type="entry name" value="DEAD/DEAH_box_helicase_dom"/>
</dbReference>
<dbReference type="Proteomes" id="UP001491310">
    <property type="component" value="Unassembled WGS sequence"/>
</dbReference>
<dbReference type="InterPro" id="IPR027417">
    <property type="entry name" value="P-loop_NTPase"/>
</dbReference>
<feature type="domain" description="Helicase C-terminal" evidence="13">
    <location>
        <begin position="488"/>
        <end position="685"/>
    </location>
</feature>
<evidence type="ECO:0000256" key="3">
    <source>
        <dbReference type="ARBA" id="ARBA00022741"/>
    </source>
</evidence>
<evidence type="ECO:0000256" key="4">
    <source>
        <dbReference type="ARBA" id="ARBA00022801"/>
    </source>
</evidence>
<dbReference type="CDD" id="cd18787">
    <property type="entry name" value="SF2_C_DEAD"/>
    <property type="match status" value="1"/>
</dbReference>
<keyword evidence="7 10" id="KW-0067">ATP-binding</keyword>
<evidence type="ECO:0000256" key="9">
    <source>
        <dbReference type="PROSITE-ProRule" id="PRU00552"/>
    </source>
</evidence>